<evidence type="ECO:0000256" key="2">
    <source>
        <dbReference type="ARBA" id="ARBA00023002"/>
    </source>
</evidence>
<keyword evidence="2" id="KW-0560">Oxidoreductase</keyword>
<keyword evidence="1" id="KW-0521">NADP</keyword>
<dbReference type="GO" id="GO:0016651">
    <property type="term" value="F:oxidoreductase activity, acting on NAD(P)H"/>
    <property type="evidence" value="ECO:0007669"/>
    <property type="project" value="TreeGrafter"/>
</dbReference>
<dbReference type="OrthoDB" id="5195079at2"/>
<dbReference type="AlphaFoldDB" id="A0A2T0T1A8"/>
<dbReference type="Gene3D" id="3.40.50.720">
    <property type="entry name" value="NAD(P)-binding Rossmann-like Domain"/>
    <property type="match status" value="1"/>
</dbReference>
<dbReference type="InterPro" id="IPR011032">
    <property type="entry name" value="GroES-like_sf"/>
</dbReference>
<dbReference type="PANTHER" id="PTHR48106">
    <property type="entry name" value="QUINONE OXIDOREDUCTASE PIG3-RELATED"/>
    <property type="match status" value="1"/>
</dbReference>
<gene>
    <name evidence="4" type="ORF">CLV43_10710</name>
</gene>
<organism evidence="4 5">
    <name type="scientific">Umezawaea tangerina</name>
    <dbReference type="NCBI Taxonomy" id="84725"/>
    <lineage>
        <taxon>Bacteria</taxon>
        <taxon>Bacillati</taxon>
        <taxon>Actinomycetota</taxon>
        <taxon>Actinomycetes</taxon>
        <taxon>Pseudonocardiales</taxon>
        <taxon>Pseudonocardiaceae</taxon>
        <taxon>Umezawaea</taxon>
    </lineage>
</organism>
<sequence>MSVSVPETSLQLQSRLSPDARLHLGLATVPVARPAADEVVIRVEAAPVNPSDIGAMIGPADVSRTRVERSGDAPEISMPMPPEAMPALAARVGPAVPAGVEGAGVVVAAGSSPRARALVGRVVATSTGAMYAQHRVAKVDDLLVTKDGATPAEAASSFVNPLTALGMLETMRGEGHTALVHTAAASNLGQMLNRVCLADGVGLVNVVRSQEQAGILRDIGAEHVVDSSTPTFPEDLTAAIAATGATLCFDVIGGGDMVSRVLTAMETVQAAKLTGHHRYGSSVHKQVYVCGRLDTRPTELANTFGLAWGVGGWLLTTFLAQVGPEVVGRLKDRVADELTTTFASRYARTISLREALDPEVVAAYHRRATGEKYLIAPQS</sequence>
<evidence type="ECO:0000259" key="3">
    <source>
        <dbReference type="SMART" id="SM00829"/>
    </source>
</evidence>
<dbReference type="SUPFAM" id="SSF51735">
    <property type="entry name" value="NAD(P)-binding Rossmann-fold domains"/>
    <property type="match status" value="1"/>
</dbReference>
<evidence type="ECO:0000256" key="1">
    <source>
        <dbReference type="ARBA" id="ARBA00022857"/>
    </source>
</evidence>
<comment type="caution">
    <text evidence="4">The sequence shown here is derived from an EMBL/GenBank/DDBJ whole genome shotgun (WGS) entry which is preliminary data.</text>
</comment>
<evidence type="ECO:0000313" key="4">
    <source>
        <dbReference type="EMBL" id="PRY39427.1"/>
    </source>
</evidence>
<proteinExistence type="predicted"/>
<dbReference type="Gene3D" id="3.90.180.10">
    <property type="entry name" value="Medium-chain alcohol dehydrogenases, catalytic domain"/>
    <property type="match status" value="1"/>
</dbReference>
<dbReference type="Proteomes" id="UP000239494">
    <property type="component" value="Unassembled WGS sequence"/>
</dbReference>
<feature type="domain" description="Enoyl reductase (ER)" evidence="3">
    <location>
        <begin position="17"/>
        <end position="375"/>
    </location>
</feature>
<evidence type="ECO:0000313" key="5">
    <source>
        <dbReference type="Proteomes" id="UP000239494"/>
    </source>
</evidence>
<dbReference type="InterPro" id="IPR036291">
    <property type="entry name" value="NAD(P)-bd_dom_sf"/>
</dbReference>
<protein>
    <recommendedName>
        <fullName evidence="3">Enoyl reductase (ER) domain-containing protein</fullName>
    </recommendedName>
</protein>
<dbReference type="PANTHER" id="PTHR48106:SF18">
    <property type="entry name" value="QUINONE OXIDOREDUCTASE PIG3"/>
    <property type="match status" value="1"/>
</dbReference>
<dbReference type="EMBL" id="PVTF01000007">
    <property type="protein sequence ID" value="PRY39427.1"/>
    <property type="molecule type" value="Genomic_DNA"/>
</dbReference>
<dbReference type="GO" id="GO:0070402">
    <property type="term" value="F:NADPH binding"/>
    <property type="evidence" value="ECO:0007669"/>
    <property type="project" value="TreeGrafter"/>
</dbReference>
<keyword evidence="5" id="KW-1185">Reference proteome</keyword>
<dbReference type="SUPFAM" id="SSF50129">
    <property type="entry name" value="GroES-like"/>
    <property type="match status" value="1"/>
</dbReference>
<dbReference type="SMART" id="SM00829">
    <property type="entry name" value="PKS_ER"/>
    <property type="match status" value="1"/>
</dbReference>
<reference evidence="4 5" key="1">
    <citation type="submission" date="2018-03" db="EMBL/GenBank/DDBJ databases">
        <title>Genomic Encyclopedia of Archaeal and Bacterial Type Strains, Phase II (KMG-II): from individual species to whole genera.</title>
        <authorList>
            <person name="Goeker M."/>
        </authorList>
    </citation>
    <scope>NUCLEOTIDE SEQUENCE [LARGE SCALE GENOMIC DNA]</scope>
    <source>
        <strain evidence="4 5">DSM 44720</strain>
    </source>
</reference>
<dbReference type="InterPro" id="IPR020843">
    <property type="entry name" value="ER"/>
</dbReference>
<name>A0A2T0T1A8_9PSEU</name>
<accession>A0A2T0T1A8</accession>